<protein>
    <recommendedName>
        <fullName evidence="3">F-box domain-containing protein</fullName>
    </recommendedName>
</protein>
<keyword evidence="2" id="KW-1185">Reference proteome</keyword>
<gene>
    <name evidence="1" type="ORF">BRZCDTV_501</name>
</gene>
<dbReference type="EMBL" id="LT994651">
    <property type="protein sequence ID" value="SPN79760.1"/>
    <property type="molecule type" value="Genomic_DNA"/>
</dbReference>
<organism evidence="1">
    <name type="scientific">Brazilian cedratvirus IHUMI</name>
    <dbReference type="NCBI Taxonomy" id="2126980"/>
    <lineage>
        <taxon>Viruses</taxon>
        <taxon>Pithoviruses</taxon>
        <taxon>Orthocedratvirinae</taxon>
        <taxon>Alphacedratvirus</taxon>
        <taxon>Alphacedratvirus brasiliense</taxon>
    </lineage>
</organism>
<accession>A0A2R8FFN1</accession>
<evidence type="ECO:0000313" key="2">
    <source>
        <dbReference type="Proteomes" id="UP000273054"/>
    </source>
</evidence>
<evidence type="ECO:0000313" key="1">
    <source>
        <dbReference type="EMBL" id="SPN79760.1"/>
    </source>
</evidence>
<reference evidence="1" key="1">
    <citation type="submission" date="2018-03" db="EMBL/GenBank/DDBJ databases">
        <authorList>
            <consortium name="Urmite Genomes"/>
        </authorList>
    </citation>
    <scope>NUCLEOTIDE SEQUENCE [LARGE SCALE GENOMIC DNA]</scope>
    <source>
        <strain evidence="1">IHUMI-27.7</strain>
    </source>
</reference>
<sequence length="140" mass="16361">MTMAVDKKSLCENISSLQKSMVRYSPSELILEKIFTNLPLKDLQRCIEVFPQFRYLLLSLASNKIKYFYLTERQRRKQRYEDRLDQLLNKHYTFANFGLCCICGKQSKHPYIALVPDHKLKSLCSLCLRGKKGSLCVCLT</sequence>
<name>A0A2R8FFN1_9VIRU</name>
<dbReference type="Proteomes" id="UP000273054">
    <property type="component" value="Segment"/>
</dbReference>
<proteinExistence type="predicted"/>
<evidence type="ECO:0008006" key="3">
    <source>
        <dbReference type="Google" id="ProtNLM"/>
    </source>
</evidence>